<dbReference type="Proteomes" id="UP000010411">
    <property type="component" value="Unassembled WGS sequence"/>
</dbReference>
<gene>
    <name evidence="3" type="ORF">STRIP9103_00002</name>
</gene>
<sequence>MSTRDEEQIDQLAEALDHWSRMLNALRVRAGLQQKQLARMLDASPTNASRWLSGHKILVQGGASLPSIKLTEAVIRHLAPTAEEASHLAHLADRIHQLQTELASRYTNWRQVAKEHLLKTSHDASPSSVTSRSPQHPFLDEPGHQHVPVGLSAATDDLLGKDTDGVADAPISDGNGGLGLSVQAPPERTDDRQALQGAEREGQQPTQFTRPAEDQQPPAPSEKAGKKRTSGQTNRRRGLVTALGAFIAVAIAATAITTMFLRSNAQPDKTNENGAFGPAQTPTTESNASSLEKDTLGKDSRCSVLQPGPDQITWRVCTRVEDERISFALKVTNSSKNTSTVKVNLQYVQARKFNACPGEIPRLLEIPAGQTIVTNTRQCAVPRQNSPYAYQASGCVIASTENACSYKLSPTAHVYPDTTKWQPDII</sequence>
<dbReference type="InterPro" id="IPR001387">
    <property type="entry name" value="Cro/C1-type_HTH"/>
</dbReference>
<dbReference type="PATRIC" id="fig|698759.3.peg.8356"/>
<feature type="compositionally biased region" description="Basic residues" evidence="1">
    <location>
        <begin position="225"/>
        <end position="236"/>
    </location>
</feature>
<dbReference type="EMBL" id="AEJC01000627">
    <property type="protein sequence ID" value="EKX60921.1"/>
    <property type="molecule type" value="Genomic_DNA"/>
</dbReference>
<keyword evidence="2" id="KW-1133">Transmembrane helix</keyword>
<accession>L1KJD8</accession>
<proteinExistence type="predicted"/>
<reference evidence="3 4" key="1">
    <citation type="submission" date="2012-11" db="EMBL/GenBank/DDBJ databases">
        <authorList>
            <person name="Huguet-Tapia J.C."/>
            <person name="Durkin A.S."/>
            <person name="Pettis G.S."/>
            <person name="Badger J.H."/>
        </authorList>
    </citation>
    <scope>NUCLEOTIDE SEQUENCE [LARGE SCALE GENOMIC DNA]</scope>
    <source>
        <strain evidence="3 4">91-03</strain>
    </source>
</reference>
<feature type="transmembrane region" description="Helical" evidence="2">
    <location>
        <begin position="238"/>
        <end position="261"/>
    </location>
</feature>
<evidence type="ECO:0000313" key="4">
    <source>
        <dbReference type="Proteomes" id="UP000010411"/>
    </source>
</evidence>
<feature type="compositionally biased region" description="Polar residues" evidence="1">
    <location>
        <begin position="280"/>
        <end position="290"/>
    </location>
</feature>
<comment type="caution">
    <text evidence="3">The sequence shown here is derived from an EMBL/GenBank/DDBJ whole genome shotgun (WGS) entry which is preliminary data.</text>
</comment>
<dbReference type="AlphaFoldDB" id="L1KJD8"/>
<feature type="region of interest" description="Disordered" evidence="1">
    <location>
        <begin position="119"/>
        <end position="236"/>
    </location>
</feature>
<dbReference type="InterPro" id="IPR010982">
    <property type="entry name" value="Lambda_DNA-bd_dom_sf"/>
</dbReference>
<feature type="compositionally biased region" description="Basic and acidic residues" evidence="1">
    <location>
        <begin position="291"/>
        <end position="301"/>
    </location>
</feature>
<feature type="region of interest" description="Disordered" evidence="1">
    <location>
        <begin position="267"/>
        <end position="304"/>
    </location>
</feature>
<dbReference type="OrthoDB" id="4068920at2"/>
<keyword evidence="4" id="KW-1185">Reference proteome</keyword>
<dbReference type="RefSeq" id="WP_009338611.1">
    <property type="nucleotide sequence ID" value="NZ_AEJC01000627.1"/>
</dbReference>
<dbReference type="CDD" id="cd00093">
    <property type="entry name" value="HTH_XRE"/>
    <property type="match status" value="1"/>
</dbReference>
<feature type="compositionally biased region" description="Polar residues" evidence="1">
    <location>
        <begin position="123"/>
        <end position="134"/>
    </location>
</feature>
<name>L1KJD8_9ACTN</name>
<feature type="compositionally biased region" description="Basic and acidic residues" evidence="1">
    <location>
        <begin position="187"/>
        <end position="202"/>
    </location>
</feature>
<dbReference type="GO" id="GO:0003677">
    <property type="term" value="F:DNA binding"/>
    <property type="evidence" value="ECO:0007669"/>
    <property type="project" value="InterPro"/>
</dbReference>
<protein>
    <submittedName>
        <fullName evidence="3">Uncharacterized protein</fullName>
    </submittedName>
</protein>
<evidence type="ECO:0000256" key="2">
    <source>
        <dbReference type="SAM" id="Phobius"/>
    </source>
</evidence>
<keyword evidence="2" id="KW-0812">Transmembrane</keyword>
<evidence type="ECO:0000256" key="1">
    <source>
        <dbReference type="SAM" id="MobiDB-lite"/>
    </source>
</evidence>
<dbReference type="SUPFAM" id="SSF47413">
    <property type="entry name" value="lambda repressor-like DNA-binding domains"/>
    <property type="match status" value="1"/>
</dbReference>
<keyword evidence="2" id="KW-0472">Membrane</keyword>
<evidence type="ECO:0000313" key="3">
    <source>
        <dbReference type="EMBL" id="EKX60921.1"/>
    </source>
</evidence>
<organism evidence="3 4">
    <name type="scientific">Streptomyces ipomoeae 91-03</name>
    <dbReference type="NCBI Taxonomy" id="698759"/>
    <lineage>
        <taxon>Bacteria</taxon>
        <taxon>Bacillati</taxon>
        <taxon>Actinomycetota</taxon>
        <taxon>Actinomycetes</taxon>
        <taxon>Kitasatosporales</taxon>
        <taxon>Streptomycetaceae</taxon>
        <taxon>Streptomyces</taxon>
    </lineage>
</organism>